<evidence type="ECO:0000256" key="1">
    <source>
        <dbReference type="SAM" id="Phobius"/>
    </source>
</evidence>
<name>A0A1G7X8J1_9BURK</name>
<keyword evidence="1" id="KW-0472">Membrane</keyword>
<reference evidence="2 3" key="1">
    <citation type="submission" date="2016-10" db="EMBL/GenBank/DDBJ databases">
        <authorList>
            <person name="de Groot N.N."/>
        </authorList>
    </citation>
    <scope>NUCLEOTIDE SEQUENCE [LARGE SCALE GENOMIC DNA]</scope>
    <source>
        <strain evidence="2 3">LMG 2247</strain>
    </source>
</reference>
<evidence type="ECO:0000313" key="3">
    <source>
        <dbReference type="Proteomes" id="UP000199706"/>
    </source>
</evidence>
<evidence type="ECO:0000313" key="2">
    <source>
        <dbReference type="EMBL" id="SDG80466.1"/>
    </source>
</evidence>
<gene>
    <name evidence="2" type="ORF">SAMN05216466_105241</name>
</gene>
<feature type="transmembrane region" description="Helical" evidence="1">
    <location>
        <begin position="26"/>
        <end position="47"/>
    </location>
</feature>
<protein>
    <submittedName>
        <fullName evidence="2">Uncharacterized protein</fullName>
    </submittedName>
</protein>
<dbReference type="EMBL" id="FNCJ01000005">
    <property type="protein sequence ID" value="SDG80466.1"/>
    <property type="molecule type" value="Genomic_DNA"/>
</dbReference>
<proteinExistence type="predicted"/>
<sequence length="94" mass="10264">MDGDMQRRLVSGGASRRGGLISEAGWQWMVGITNMLLILALFALAVVKAPSSAKSNNMRCLQQVANEEHASLEAFFQNPAQQDALVQAMRICSR</sequence>
<dbReference type="AlphaFoldDB" id="A0A1G7X8J1"/>
<organism evidence="2 3">
    <name type="scientific">Paraburkholderia phenazinium</name>
    <dbReference type="NCBI Taxonomy" id="60549"/>
    <lineage>
        <taxon>Bacteria</taxon>
        <taxon>Pseudomonadati</taxon>
        <taxon>Pseudomonadota</taxon>
        <taxon>Betaproteobacteria</taxon>
        <taxon>Burkholderiales</taxon>
        <taxon>Burkholderiaceae</taxon>
        <taxon>Paraburkholderia</taxon>
    </lineage>
</organism>
<dbReference type="Proteomes" id="UP000199706">
    <property type="component" value="Unassembled WGS sequence"/>
</dbReference>
<keyword evidence="1" id="KW-1133">Transmembrane helix</keyword>
<accession>A0A1G7X8J1</accession>
<keyword evidence="1" id="KW-0812">Transmembrane</keyword>